<evidence type="ECO:0000256" key="1">
    <source>
        <dbReference type="SAM" id="MobiDB-lite"/>
    </source>
</evidence>
<protein>
    <submittedName>
        <fullName evidence="2">Uncharacterized protein</fullName>
    </submittedName>
</protein>
<feature type="compositionally biased region" description="Basic and acidic residues" evidence="1">
    <location>
        <begin position="117"/>
        <end position="128"/>
    </location>
</feature>
<organism evidence="2 3">
    <name type="scientific">Balaenoptera physalus</name>
    <name type="common">Fin whale</name>
    <name type="synonym">Balaena physalus</name>
    <dbReference type="NCBI Taxonomy" id="9770"/>
    <lineage>
        <taxon>Eukaryota</taxon>
        <taxon>Metazoa</taxon>
        <taxon>Chordata</taxon>
        <taxon>Craniata</taxon>
        <taxon>Vertebrata</taxon>
        <taxon>Euteleostomi</taxon>
        <taxon>Mammalia</taxon>
        <taxon>Eutheria</taxon>
        <taxon>Laurasiatheria</taxon>
        <taxon>Artiodactyla</taxon>
        <taxon>Whippomorpha</taxon>
        <taxon>Cetacea</taxon>
        <taxon>Mysticeti</taxon>
        <taxon>Balaenopteridae</taxon>
        <taxon>Balaenoptera</taxon>
    </lineage>
</organism>
<dbReference type="EMBL" id="SGJD01002474">
    <property type="protein sequence ID" value="KAB0395505.1"/>
    <property type="molecule type" value="Genomic_DNA"/>
</dbReference>
<name>A0A643C6N0_BALPH</name>
<feature type="compositionally biased region" description="Basic and acidic residues" evidence="1">
    <location>
        <begin position="24"/>
        <end position="57"/>
    </location>
</feature>
<sequence>HPRPYSLFAIYGGGSAQDGGQDVGIRDDSEHHGAEQHHNGIGKDDSQTKKDAVDQPKEPGSTHQPHTDLLAHGLGIAKWVADSNITVIDHESQEDALSHTHTKNQIHVGQAQGKGENTVRDHQVDQHQHSTRWNGGRNEVDIQEGQVAKELRGAVKPGISPGDEDDEAIHGHGKAFFIYNSWTFGDQREAKFKTLEINVLSTETKSEKNVKLVAGLKVERTQGAFFNLIQLQAQRDLVLYLKDLKATESWRKDPGIVLLVDGWEQLLTLWGMWVDGVQHHRKNSDLQKAAEIKINEKYEHKSRKQNPGHYEVRKTGYLGGICRPLTRTCLTYLCDAKVSEVQSQRPSGSGSGAMADGAEPMGQSQGAEVKTQQPTENVLGGPPRQGPLSVLKRRRRLLQGLEDSEVEEKAGTLEVGGGCPLAQENPSRDAEPTQALRETQGGQEGPGSVETELEGTQEDEEVKAKGRGTAKEEGRAKAVDEGRGRTEKEDIRPRTRDEKRPRSKPREEKKQAQEKPVKLTIQKPTSVNTDGASNRQGKTHDPRAARTKTSIKSEGPQNAAGNPYEAPWAHMPFDAYGATRSAPDIIQDLVNPFCKSRKTPIGEARDILLWTYWYQGFDLFDQRWGLLGQGKFQEEKSKEKPD</sequence>
<feature type="compositionally biased region" description="Polar residues" evidence="1">
    <location>
        <begin position="362"/>
        <end position="376"/>
    </location>
</feature>
<accession>A0A643C6N0</accession>
<comment type="caution">
    <text evidence="2">The sequence shown here is derived from an EMBL/GenBank/DDBJ whole genome shotgun (WGS) entry which is preliminary data.</text>
</comment>
<feature type="compositionally biased region" description="Acidic residues" evidence="1">
    <location>
        <begin position="451"/>
        <end position="461"/>
    </location>
</feature>
<dbReference type="AlphaFoldDB" id="A0A643C6N0"/>
<feature type="compositionally biased region" description="Basic and acidic residues" evidence="1">
    <location>
        <begin position="469"/>
        <end position="517"/>
    </location>
</feature>
<feature type="compositionally biased region" description="Polar residues" evidence="1">
    <location>
        <begin position="522"/>
        <end position="536"/>
    </location>
</feature>
<gene>
    <name evidence="2" type="ORF">E2I00_005776</name>
</gene>
<evidence type="ECO:0000313" key="3">
    <source>
        <dbReference type="Proteomes" id="UP000437017"/>
    </source>
</evidence>
<feature type="region of interest" description="Disordered" evidence="1">
    <location>
        <begin position="94"/>
        <end position="138"/>
    </location>
</feature>
<feature type="region of interest" description="Disordered" evidence="1">
    <location>
        <begin position="341"/>
        <end position="390"/>
    </location>
</feature>
<feature type="non-terminal residue" evidence="2">
    <location>
        <position position="1"/>
    </location>
</feature>
<feature type="compositionally biased region" description="Polar residues" evidence="1">
    <location>
        <begin position="547"/>
        <end position="560"/>
    </location>
</feature>
<proteinExistence type="predicted"/>
<evidence type="ECO:0000313" key="2">
    <source>
        <dbReference type="EMBL" id="KAB0395505.1"/>
    </source>
</evidence>
<feature type="region of interest" description="Disordered" evidence="1">
    <location>
        <begin position="1"/>
        <end position="68"/>
    </location>
</feature>
<feature type="region of interest" description="Disordered" evidence="1">
    <location>
        <begin position="402"/>
        <end position="560"/>
    </location>
</feature>
<reference evidence="2 3" key="1">
    <citation type="journal article" date="2019" name="PLoS ONE">
        <title>Genomic analyses reveal an absence of contemporary introgressive admixture between fin whales and blue whales, despite known hybrids.</title>
        <authorList>
            <person name="Westbury M.V."/>
            <person name="Petersen B."/>
            <person name="Lorenzen E.D."/>
        </authorList>
    </citation>
    <scope>NUCLEOTIDE SEQUENCE [LARGE SCALE GENOMIC DNA]</scope>
    <source>
        <strain evidence="2">FinWhale-01</strain>
    </source>
</reference>
<keyword evidence="3" id="KW-1185">Reference proteome</keyword>
<dbReference type="OrthoDB" id="9451724at2759"/>
<dbReference type="Proteomes" id="UP000437017">
    <property type="component" value="Unassembled WGS sequence"/>
</dbReference>